<proteinExistence type="predicted"/>
<gene>
    <name evidence="1" type="ORF">MN202_09545</name>
</gene>
<reference evidence="1 2" key="1">
    <citation type="journal article" date="2023" name="Ecotoxicol. Environ. Saf.">
        <title>Mercury remediation potential of mercury-resistant strain Rheinheimera metallidurans sp. nov. isolated from a municipal waste dumping site.</title>
        <authorList>
            <person name="Yadav V."/>
            <person name="Manjhi A."/>
            <person name="Vadakedath N."/>
        </authorList>
    </citation>
    <scope>NUCLEOTIDE SEQUENCE [LARGE SCALE GENOMIC DNA]</scope>
    <source>
        <strain evidence="1 2">E-49</strain>
    </source>
</reference>
<comment type="caution">
    <text evidence="1">The sequence shown here is derived from an EMBL/GenBank/DDBJ whole genome shotgun (WGS) entry which is preliminary data.</text>
</comment>
<evidence type="ECO:0000313" key="1">
    <source>
        <dbReference type="EMBL" id="MEH8017477.1"/>
    </source>
</evidence>
<keyword evidence="2" id="KW-1185">Reference proteome</keyword>
<organism evidence="1 2">
    <name type="scientific">Rheinheimera muenzenbergensis</name>
    <dbReference type="NCBI Taxonomy" id="1193628"/>
    <lineage>
        <taxon>Bacteria</taxon>
        <taxon>Pseudomonadati</taxon>
        <taxon>Pseudomonadota</taxon>
        <taxon>Gammaproteobacteria</taxon>
        <taxon>Chromatiales</taxon>
        <taxon>Chromatiaceae</taxon>
        <taxon>Rheinheimera</taxon>
    </lineage>
</organism>
<dbReference type="RefSeq" id="WP_335735888.1">
    <property type="nucleotide sequence ID" value="NZ_JALAAR010000007.1"/>
</dbReference>
<sequence>MAKCVSGINREPEGKVGNCVLIEKRLMVFCGGGTLGCIDTQPANKNKPAAKKIRIGHSYVPENTYTANFNCGGIARRN</sequence>
<evidence type="ECO:0000313" key="2">
    <source>
        <dbReference type="Proteomes" id="UP001375382"/>
    </source>
</evidence>
<dbReference type="Proteomes" id="UP001375382">
    <property type="component" value="Unassembled WGS sequence"/>
</dbReference>
<name>A0ABU8C6K0_9GAMM</name>
<dbReference type="EMBL" id="JALAAR010000007">
    <property type="protein sequence ID" value="MEH8017477.1"/>
    <property type="molecule type" value="Genomic_DNA"/>
</dbReference>
<protein>
    <submittedName>
        <fullName evidence="1">Uncharacterized protein</fullName>
    </submittedName>
</protein>
<accession>A0ABU8C6K0</accession>